<feature type="compositionally biased region" description="Pro residues" evidence="1">
    <location>
        <begin position="390"/>
        <end position="400"/>
    </location>
</feature>
<dbReference type="RefSeq" id="WP_270046434.1">
    <property type="nucleotide sequence ID" value="NZ_JAPDOD010000091.1"/>
</dbReference>
<reference evidence="3" key="1">
    <citation type="submission" date="2022-10" db="EMBL/GenBank/DDBJ databases">
        <title>The WGS of Solirubrobacter ginsenosidimutans DSM 21036.</title>
        <authorList>
            <person name="Jiang Z."/>
        </authorList>
    </citation>
    <scope>NUCLEOTIDE SEQUENCE</scope>
    <source>
        <strain evidence="3">DSM 21036</strain>
    </source>
</reference>
<comment type="caution">
    <text evidence="3">The sequence shown here is derived from an EMBL/GenBank/DDBJ whole genome shotgun (WGS) entry which is preliminary data.</text>
</comment>
<organism evidence="3 4">
    <name type="scientific">Solirubrobacter ginsenosidimutans</name>
    <dbReference type="NCBI Taxonomy" id="490573"/>
    <lineage>
        <taxon>Bacteria</taxon>
        <taxon>Bacillati</taxon>
        <taxon>Actinomycetota</taxon>
        <taxon>Thermoleophilia</taxon>
        <taxon>Solirubrobacterales</taxon>
        <taxon>Solirubrobacteraceae</taxon>
        <taxon>Solirubrobacter</taxon>
    </lineage>
</organism>
<evidence type="ECO:0000313" key="3">
    <source>
        <dbReference type="EMBL" id="MDA0167184.1"/>
    </source>
</evidence>
<proteinExistence type="predicted"/>
<keyword evidence="4" id="KW-1185">Reference proteome</keyword>
<dbReference type="AlphaFoldDB" id="A0A9X3N2B0"/>
<evidence type="ECO:0000256" key="2">
    <source>
        <dbReference type="SAM" id="SignalP"/>
    </source>
</evidence>
<feature type="signal peptide" evidence="2">
    <location>
        <begin position="1"/>
        <end position="21"/>
    </location>
</feature>
<protein>
    <submittedName>
        <fullName evidence="3">Uncharacterized protein</fullName>
    </submittedName>
</protein>
<keyword evidence="2" id="KW-0732">Signal</keyword>
<dbReference type="Proteomes" id="UP001149140">
    <property type="component" value="Unassembled WGS sequence"/>
</dbReference>
<evidence type="ECO:0000256" key="1">
    <source>
        <dbReference type="SAM" id="MobiDB-lite"/>
    </source>
</evidence>
<feature type="region of interest" description="Disordered" evidence="1">
    <location>
        <begin position="370"/>
        <end position="402"/>
    </location>
</feature>
<sequence length="511" mass="52278">MKLGASITLLLVLLFAAPAGAATSPNACRYSFDTLYRDMPVAIDTTVTAPGEVIPGDTLQSAAGTAGVELPGYLASFGYAVRLLHAGRNDIPVKVWIALRATNTKERVQVVGPITVTATTTITVDPADDDRFLSATPFTYTTPVVPELTWTAVGGDVVIAQDAGGSLPQLPVGTNGALRTVTGSAVIEAAFAGGASIYMDCRPGHTTGIEFDFAGPTYAPGPSTPIGTVKGPKNLMCIDAGALKAVRGVLRTAGAPAEYTVGSPYTLPPVTLDTDQGYASAAVTIAAANTVEKTQTVAPGTATTWTPTGDGPLRFTLALPRSTAPYGSVQLATAGGALDCAPAAIRTPQPGQYAFDPNLDTPVFASAVRREEPAPEVTPTPTPIATAAPAPAPTATPTPTPVLKAPAGTIASTKLTSRGGRLQLRLRCPSGSSSCRGRITVVTAAKPRRSLAARASYAIAPGKQRTVTLKLSAAGRSAVKRHRSVKARVTLTTSAGVTATRTVALSQRRGS</sequence>
<gene>
    <name evidence="3" type="ORF">OM076_43390</name>
</gene>
<dbReference type="EMBL" id="JAPDOD010000091">
    <property type="protein sequence ID" value="MDA0167184.1"/>
    <property type="molecule type" value="Genomic_DNA"/>
</dbReference>
<name>A0A9X3N2B0_9ACTN</name>
<feature type="chain" id="PRO_5040984425" evidence="2">
    <location>
        <begin position="22"/>
        <end position="511"/>
    </location>
</feature>
<evidence type="ECO:0000313" key="4">
    <source>
        <dbReference type="Proteomes" id="UP001149140"/>
    </source>
</evidence>
<accession>A0A9X3N2B0</accession>